<dbReference type="GeneID" id="80519166"/>
<accession>A0A6N1NX25</accession>
<proteinExistence type="predicted"/>
<dbReference type="InterPro" id="IPR027450">
    <property type="entry name" value="AlkB-like"/>
</dbReference>
<dbReference type="EMBL" id="KY523104">
    <property type="protein sequence ID" value="QKU35723.1"/>
    <property type="molecule type" value="Genomic_DNA"/>
</dbReference>
<evidence type="ECO:0000259" key="1">
    <source>
        <dbReference type="Pfam" id="PF13532"/>
    </source>
</evidence>
<dbReference type="SUPFAM" id="SSF51197">
    <property type="entry name" value="Clavaminate synthase-like"/>
    <property type="match status" value="1"/>
</dbReference>
<dbReference type="RefSeq" id="YP_010782402.1">
    <property type="nucleotide sequence ID" value="NC_075039.1"/>
</dbReference>
<name>A0A6N1NX25_9VIRU</name>
<sequence length="245" mass="28812">MFHKYILDFPENFFPDLSKSVKFEYINKCRQGANLIDCANDLVPIVRTTTVYHLPNQKFLPIHYQIIDQIKKVSNYNNLVLNNALIEIYHSDYRTMGFHSDQALDLTDNSMICIYSGYDDPDTKDLRKLVIKNKTTNQYSNITLEHNSVVMFSTETNRNHLHKIVLDKCTTNTRWLGITFRQSKTFIKFQNEIPYFYPDMVQLTLANQIQQKEFYKLRSEENASTNYVYPNINYTISEGDLILVS</sequence>
<reference evidence="2" key="2">
    <citation type="journal article" date="2018" name="Nat. Commun.">
        <title>Tailed giant Tupanvirus possesses the most complete translational apparatus of the known virosphere.</title>
        <authorList>
            <person name="Abrahao J."/>
            <person name="Silva L."/>
            <person name="Silva L.S."/>
            <person name="Khalil J.Y.B."/>
            <person name="Rodrigues R."/>
            <person name="Arantes T."/>
            <person name="Assis F."/>
            <person name="Boratto P."/>
            <person name="Andrade M."/>
            <person name="Kroon E.G."/>
            <person name="Ribeiro B."/>
            <person name="Bergier I."/>
            <person name="Seligmann H."/>
            <person name="Ghigo E."/>
            <person name="Colson P."/>
            <person name="Levasseur A."/>
            <person name="Kroemer G."/>
            <person name="Raoult D."/>
            <person name="La Scola B."/>
        </authorList>
    </citation>
    <scope>NUCLEOTIDE SEQUENCE [LARGE SCALE GENOMIC DNA]</scope>
    <source>
        <strain evidence="2">Soda lake</strain>
    </source>
</reference>
<protein>
    <recommendedName>
        <fullName evidence="1">Alpha-ketoglutarate-dependent dioxygenase AlkB-like domain-containing protein</fullName>
    </recommendedName>
</protein>
<reference evidence="2" key="1">
    <citation type="submission" date="2017-01" db="EMBL/GenBank/DDBJ databases">
        <authorList>
            <person name="Assis F.L."/>
            <person name="Abrahao J.S."/>
            <person name="Silva L."/>
            <person name="Khalil J.B."/>
            <person name="Rodrigues R."/>
            <person name="Silva L.S."/>
            <person name="Arantes T."/>
            <person name="Boratto P."/>
            <person name="Andrade M."/>
            <person name="Kroon E.G."/>
            <person name="Ribeiro B."/>
            <person name="Bergier I."/>
            <person name="Seligmann H."/>
            <person name="Ghigo E."/>
            <person name="Colson P."/>
            <person name="Levasseur A."/>
            <person name="Raoult D."/>
            <person name="Scola B.L."/>
        </authorList>
    </citation>
    <scope>NUCLEOTIDE SEQUENCE</scope>
    <source>
        <strain evidence="2">Soda lake</strain>
    </source>
</reference>
<dbReference type="KEGG" id="vg:80519166"/>
<evidence type="ECO:0000313" key="2">
    <source>
        <dbReference type="EMBL" id="QKU35723.1"/>
    </source>
</evidence>
<dbReference type="Gene3D" id="2.60.120.590">
    <property type="entry name" value="Alpha-ketoglutarate-dependent dioxygenase AlkB-like"/>
    <property type="match status" value="1"/>
</dbReference>
<dbReference type="InterPro" id="IPR037151">
    <property type="entry name" value="AlkB-like_sf"/>
</dbReference>
<dbReference type="Pfam" id="PF13532">
    <property type="entry name" value="2OG-FeII_Oxy_2"/>
    <property type="match status" value="1"/>
</dbReference>
<feature type="domain" description="Alpha-ketoglutarate-dependent dioxygenase AlkB-like" evidence="1">
    <location>
        <begin position="51"/>
        <end position="181"/>
    </location>
</feature>
<organism evidence="2">
    <name type="scientific">Tupanvirus soda lake</name>
    <dbReference type="NCBI Taxonomy" id="2126985"/>
    <lineage>
        <taxon>Viruses</taxon>
        <taxon>Varidnaviria</taxon>
        <taxon>Bamfordvirae</taxon>
        <taxon>Nucleocytoviricota</taxon>
        <taxon>Megaviricetes</taxon>
        <taxon>Imitervirales</taxon>
        <taxon>Mimiviridae</taxon>
        <taxon>Megamimivirinae</taxon>
        <taxon>Tupanvirus</taxon>
        <taxon>Tupanvirus salinum</taxon>
    </lineage>
</organism>